<dbReference type="SUPFAM" id="SSF51445">
    <property type="entry name" value="(Trans)glycosidases"/>
    <property type="match status" value="1"/>
</dbReference>
<feature type="binding site" evidence="8">
    <location>
        <position position="103"/>
    </location>
    <ligand>
        <name>Ca(2+)</name>
        <dbReference type="ChEBI" id="CHEBI:29108"/>
        <label>1</label>
    </ligand>
</feature>
<protein>
    <recommendedName>
        <fullName evidence="9">Glycosyl hydrolase family 13 catalytic domain-containing protein</fullName>
    </recommendedName>
</protein>
<dbReference type="Pfam" id="PF00128">
    <property type="entry name" value="Alpha-amylase"/>
    <property type="match status" value="1"/>
</dbReference>
<dbReference type="eggNOG" id="COG0366">
    <property type="taxonomic scope" value="Bacteria"/>
</dbReference>
<keyword evidence="5" id="KW-0119">Carbohydrate metabolism</keyword>
<evidence type="ECO:0000256" key="4">
    <source>
        <dbReference type="ARBA" id="ARBA00022801"/>
    </source>
</evidence>
<feature type="active site" description="Nucleophile" evidence="7">
    <location>
        <position position="232"/>
    </location>
</feature>
<feature type="domain" description="Glycosyl hydrolase family 13 catalytic" evidence="9">
    <location>
        <begin position="4"/>
        <end position="388"/>
    </location>
</feature>
<dbReference type="InterPro" id="IPR013780">
    <property type="entry name" value="Glyco_hydro_b"/>
</dbReference>
<proteinExistence type="inferred from homology"/>
<dbReference type="Gene3D" id="2.40.30.140">
    <property type="match status" value="1"/>
</dbReference>
<dbReference type="Gene3D" id="2.60.40.1180">
    <property type="entry name" value="Golgi alpha-mannosidase II"/>
    <property type="match status" value="1"/>
</dbReference>
<dbReference type="InterPro" id="IPR017853">
    <property type="entry name" value="GH"/>
</dbReference>
<organism evidence="10 11">
    <name type="scientific">Odoribacter laneus YIT 12061</name>
    <dbReference type="NCBI Taxonomy" id="742817"/>
    <lineage>
        <taxon>Bacteria</taxon>
        <taxon>Pseudomonadati</taxon>
        <taxon>Bacteroidota</taxon>
        <taxon>Bacteroidia</taxon>
        <taxon>Bacteroidales</taxon>
        <taxon>Odoribacteraceae</taxon>
        <taxon>Odoribacter</taxon>
    </lineage>
</organism>
<dbReference type="PIRSF" id="PIRSF001021">
    <property type="entry name" value="Alph-amls_thrmst"/>
    <property type="match status" value="1"/>
</dbReference>
<gene>
    <name evidence="10" type="ORF">HMPREF9449_02803</name>
</gene>
<evidence type="ECO:0000256" key="6">
    <source>
        <dbReference type="ARBA" id="ARBA00023295"/>
    </source>
</evidence>
<keyword evidence="6" id="KW-0326">Glycosidase</keyword>
<evidence type="ECO:0000256" key="3">
    <source>
        <dbReference type="ARBA" id="ARBA00022723"/>
    </source>
</evidence>
<accession>H1DKL7</accession>
<dbReference type="InterPro" id="IPR006047">
    <property type="entry name" value="GH13_cat_dom"/>
</dbReference>
<dbReference type="GO" id="GO:0005509">
    <property type="term" value="F:calcium ion binding"/>
    <property type="evidence" value="ECO:0007669"/>
    <property type="project" value="InterPro"/>
</dbReference>
<reference evidence="10 11" key="1">
    <citation type="submission" date="2012-01" db="EMBL/GenBank/DDBJ databases">
        <title>The Genome Sequence of Odoribacter laneus YIT 12061.</title>
        <authorList>
            <consortium name="The Broad Institute Genome Sequencing Platform"/>
            <person name="Earl A."/>
            <person name="Ward D."/>
            <person name="Feldgarden M."/>
            <person name="Gevers D."/>
            <person name="Morotomi M."/>
            <person name="Young S.K."/>
            <person name="Zeng Q."/>
            <person name="Gargeya S."/>
            <person name="Fitzgerald M."/>
            <person name="Haas B."/>
            <person name="Abouelleil A."/>
            <person name="Alvarado L."/>
            <person name="Arachchi H.M."/>
            <person name="Berlin A."/>
            <person name="Chapman S.B."/>
            <person name="Gearin G."/>
            <person name="Goldberg J."/>
            <person name="Griggs A."/>
            <person name="Gujja S."/>
            <person name="Hansen M."/>
            <person name="Heiman D."/>
            <person name="Howarth C."/>
            <person name="Larimer J."/>
            <person name="Lui A."/>
            <person name="MacDonald P.J.P."/>
            <person name="McCowen C."/>
            <person name="Montmayeur A."/>
            <person name="Murphy C."/>
            <person name="Neiman D."/>
            <person name="Pearson M."/>
            <person name="Priest M."/>
            <person name="Roberts A."/>
            <person name="Saif S."/>
            <person name="Shea T."/>
            <person name="Sisk P."/>
            <person name="Stolte C."/>
            <person name="Sykes S."/>
            <person name="Wortman J."/>
            <person name="Nusbaum C."/>
            <person name="Birren B."/>
        </authorList>
    </citation>
    <scope>NUCLEOTIDE SEQUENCE [LARGE SCALE GENOMIC DNA]</scope>
    <source>
        <strain evidence="10 11">YIT 12061</strain>
    </source>
</reference>
<evidence type="ECO:0000313" key="10">
    <source>
        <dbReference type="EMBL" id="EHP45510.1"/>
    </source>
</evidence>
<name>H1DKL7_9BACT</name>
<evidence type="ECO:0000313" key="11">
    <source>
        <dbReference type="Proteomes" id="UP000004892"/>
    </source>
</evidence>
<feature type="binding site" evidence="8">
    <location>
        <position position="195"/>
    </location>
    <ligand>
        <name>Ca(2+)</name>
        <dbReference type="ChEBI" id="CHEBI:29108"/>
        <label>1</label>
    </ligand>
</feature>
<keyword evidence="11" id="KW-1185">Reference proteome</keyword>
<dbReference type="Proteomes" id="UP000004892">
    <property type="component" value="Unassembled WGS sequence"/>
</dbReference>
<feature type="active site" description="Proton donor" evidence="7">
    <location>
        <position position="262"/>
    </location>
</feature>
<comment type="cofactor">
    <cofactor evidence="1">
        <name>Ca(2+)</name>
        <dbReference type="ChEBI" id="CHEBI:29108"/>
    </cofactor>
</comment>
<feature type="binding site" evidence="8">
    <location>
        <position position="236"/>
    </location>
    <ligand>
        <name>Ca(2+)</name>
        <dbReference type="ChEBI" id="CHEBI:29108"/>
        <label>1</label>
    </ligand>
</feature>
<dbReference type="STRING" id="742817.HMPREF9449_02803"/>
<dbReference type="HOGENOM" id="CLU_024572_2_0_10"/>
<dbReference type="GO" id="GO:0004553">
    <property type="term" value="F:hydrolase activity, hydrolyzing O-glycosyl compounds"/>
    <property type="evidence" value="ECO:0007669"/>
    <property type="project" value="InterPro"/>
</dbReference>
<keyword evidence="4" id="KW-0378">Hydrolase</keyword>
<dbReference type="PATRIC" id="fig|742817.3.peg.2995"/>
<evidence type="ECO:0000256" key="7">
    <source>
        <dbReference type="PIRSR" id="PIRSR001021-1"/>
    </source>
</evidence>
<dbReference type="Gene3D" id="3.20.20.80">
    <property type="entry name" value="Glycosidases"/>
    <property type="match status" value="1"/>
</dbReference>
<dbReference type="SUPFAM" id="SSF51011">
    <property type="entry name" value="Glycosyl hydrolase domain"/>
    <property type="match status" value="1"/>
</dbReference>
<dbReference type="CDD" id="cd11318">
    <property type="entry name" value="AmyAc_bac_fung_AmyA"/>
    <property type="match status" value="1"/>
</dbReference>
<evidence type="ECO:0000256" key="2">
    <source>
        <dbReference type="ARBA" id="ARBA00008061"/>
    </source>
</evidence>
<feature type="binding site" evidence="8">
    <location>
        <position position="201"/>
    </location>
    <ligand>
        <name>Ca(2+)</name>
        <dbReference type="ChEBI" id="CHEBI:29108"/>
        <label>1</label>
    </ligand>
</feature>
<dbReference type="RefSeq" id="WP_009137946.1">
    <property type="nucleotide sequence ID" value="NZ_JH594597.1"/>
</dbReference>
<keyword evidence="3 8" id="KW-0479">Metal-binding</keyword>
<feature type="binding site" evidence="8">
    <location>
        <position position="203"/>
    </location>
    <ligand>
        <name>Ca(2+)</name>
        <dbReference type="ChEBI" id="CHEBI:29108"/>
        <label>2</label>
    </ligand>
</feature>
<evidence type="ECO:0000256" key="5">
    <source>
        <dbReference type="ARBA" id="ARBA00023277"/>
    </source>
</evidence>
<dbReference type="NCBIfam" id="NF006969">
    <property type="entry name" value="PRK09441.1-2"/>
    <property type="match status" value="1"/>
</dbReference>
<evidence type="ECO:0000256" key="1">
    <source>
        <dbReference type="ARBA" id="ARBA00001913"/>
    </source>
</evidence>
<comment type="caution">
    <text evidence="10">The sequence shown here is derived from an EMBL/GenBank/DDBJ whole genome shotgun (WGS) entry which is preliminary data.</text>
</comment>
<evidence type="ECO:0000256" key="8">
    <source>
        <dbReference type="PIRSR" id="PIRSR001021-2"/>
    </source>
</evidence>
<dbReference type="EMBL" id="ADMC01000030">
    <property type="protein sequence ID" value="EHP45510.1"/>
    <property type="molecule type" value="Genomic_DNA"/>
</dbReference>
<keyword evidence="8" id="KW-0106">Calcium</keyword>
<sequence>MNNGVMMQYFEWNLPNDGQLWKQLKEDAAHLQQKGITAVWIPPAYKASHQNDQGYSAYDLYDLGEFDQKGTVRTKYGTRQELKEMIEELHRHQINVYLDAVMNHKAGADYTEKFMTKEVNPEQREQDISEPYEIEGWTGFNFPGRGDKYSSFKWHWYHFSGTDYNEANQKKAIYEIVSDGKSWSKNVDRENGNYDYLMFADIDFDHPEVVKEMIHWGLWVSRELQLDGMRLDAIKHMNDQFIKHFLESIRANRGKQFYAVGEYWKNDKSSLETYLSHVDYKVDLFDVPLHFNLFQASRTGKNYNLQNLLKDTLVMNHPELAVTFIDNHDSQKNSSLESQVKDWFKPLAYGLILLMEKGYPCIFYGDYYGVSGKASPHRVILDILLETRQKYAYGEQKNYFDHPNTVGFVRLGDNTHPDSGLILLLSNGEDGDKIMNIGKKHKDETWHEITGNRPEEIKIDENGNGQFLVSGGKIAVWVKK</sequence>
<comment type="similarity">
    <text evidence="2">Belongs to the glycosyl hydrolase 13 family.</text>
</comment>
<dbReference type="NCBIfam" id="NF006968">
    <property type="entry name" value="PRK09441.1-1"/>
    <property type="match status" value="1"/>
</dbReference>
<dbReference type="GO" id="GO:0005975">
    <property type="term" value="P:carbohydrate metabolic process"/>
    <property type="evidence" value="ECO:0007669"/>
    <property type="project" value="InterPro"/>
</dbReference>
<dbReference type="GeneID" id="98070328"/>
<dbReference type="SMART" id="SM00642">
    <property type="entry name" value="Aamy"/>
    <property type="match status" value="1"/>
</dbReference>
<dbReference type="InterPro" id="IPR013776">
    <property type="entry name" value="A-amylase_thermo"/>
</dbReference>
<dbReference type="PANTHER" id="PTHR43447">
    <property type="entry name" value="ALPHA-AMYLASE"/>
    <property type="match status" value="1"/>
</dbReference>
<evidence type="ECO:0000259" key="9">
    <source>
        <dbReference type="SMART" id="SM00642"/>
    </source>
</evidence>
<dbReference type="AlphaFoldDB" id="H1DKL7"/>